<dbReference type="PANTHER" id="PTHR11538:SF41">
    <property type="entry name" value="PHENYLALANINE--TRNA LIGASE, MITOCHONDRIAL"/>
    <property type="match status" value="1"/>
</dbReference>
<evidence type="ECO:0000256" key="6">
    <source>
        <dbReference type="ARBA" id="ARBA00022840"/>
    </source>
</evidence>
<dbReference type="InterPro" id="IPR005121">
    <property type="entry name" value="Fdx_antiC-bd"/>
</dbReference>
<keyword evidence="5" id="KW-0547">Nucleotide-binding</keyword>
<dbReference type="GO" id="GO:0005524">
    <property type="term" value="F:ATP binding"/>
    <property type="evidence" value="ECO:0007669"/>
    <property type="project" value="UniProtKB-KW"/>
</dbReference>
<dbReference type="Proteomes" id="UP001205998">
    <property type="component" value="Unassembled WGS sequence"/>
</dbReference>
<keyword evidence="6" id="KW-0067">ATP-binding</keyword>
<reference evidence="15" key="1">
    <citation type="submission" date="2018-07" db="EMBL/GenBank/DDBJ databases">
        <title>Comparative genomics of catfishes provides insights into carnivory and benthic adaptation.</title>
        <authorList>
            <person name="Zhang Y."/>
            <person name="Wang D."/>
            <person name="Peng Z."/>
            <person name="Zheng S."/>
            <person name="Shao F."/>
            <person name="Tao W."/>
        </authorList>
    </citation>
    <scope>NUCLEOTIDE SEQUENCE</scope>
    <source>
        <strain evidence="15">Chongqing</strain>
    </source>
</reference>
<evidence type="ECO:0000256" key="12">
    <source>
        <dbReference type="ARBA" id="ARBA00049255"/>
    </source>
</evidence>
<evidence type="ECO:0000256" key="1">
    <source>
        <dbReference type="ARBA" id="ARBA00004305"/>
    </source>
</evidence>
<sequence length="533" mass="61894">MHVLSSNTQHNCGVQVMLDWKLTGTNQPDLSRGKGQEHWSLVYFPIMRLYCKTIYKPLSFLKLFELVVRPWPSTCLGSRTSILSQRHCLHTHVSCQKSQITPESVEILGRSYPRDDMTNVTAKILSLVGRDLHNQKHHPLWIIKERIKEHFYRSYTSRTGTPIFSVYDNISQVVTVEQNFDSLLIPKDHPSRKKGDNYYLNQTHMLRAHTSAHQRELVRSGLDCFLLAGDVYRRDEIDASHYPVFHQMEGVRLFTNHELFARVENGEDLSLFENSGRRTAQKQEIHTMEAVKLVEFNLKHTLTQLIRHLFGEELEIRWVECYFPFTHPSFEMEVRFQGDWLEVLGCGVMEQELLHSAGAENKVGWAFGLGLERLAMVLFGIPDIRLFWSKDERFLKQFHLTNINDSVTFQALGKYPPLFNDISFWLPAEGYTETDFYDLVRSIGGDLVEKVELQDQFTHPNVWTVPQCGDCMVRCLPSLLLAVKAIGRTNKVSHCYRIVYRHMERTLSQEEVRLIHQAIEQAAEQKLGVQGRF</sequence>
<dbReference type="Gene3D" id="3.30.930.10">
    <property type="entry name" value="Bira Bifunctional Protein, Domain 2"/>
    <property type="match status" value="1"/>
</dbReference>
<dbReference type="GO" id="GO:0005759">
    <property type="term" value="C:mitochondrial matrix"/>
    <property type="evidence" value="ECO:0007669"/>
    <property type="project" value="UniProtKB-SubCell"/>
</dbReference>
<dbReference type="SUPFAM" id="SSF54991">
    <property type="entry name" value="Anticodon-binding domain of PheRS"/>
    <property type="match status" value="2"/>
</dbReference>
<comment type="similarity">
    <text evidence="2">Belongs to the class-II aminoacyl-tRNA synthetase family.</text>
</comment>
<dbReference type="CDD" id="cd00496">
    <property type="entry name" value="PheRS_alpha_core"/>
    <property type="match status" value="1"/>
</dbReference>
<comment type="subcellular location">
    <subcellularLocation>
        <location evidence="1">Mitochondrion matrix</location>
    </subcellularLocation>
</comment>
<keyword evidence="16" id="KW-1185">Reference proteome</keyword>
<feature type="domain" description="Aminoacyl-transfer RNA synthetases class-II family profile" evidence="13">
    <location>
        <begin position="229"/>
        <end position="416"/>
    </location>
</feature>
<evidence type="ECO:0000256" key="2">
    <source>
        <dbReference type="ARBA" id="ARBA00008226"/>
    </source>
</evidence>
<dbReference type="GO" id="GO:0004826">
    <property type="term" value="F:phenylalanine-tRNA ligase activity"/>
    <property type="evidence" value="ECO:0007669"/>
    <property type="project" value="UniProtKB-EC"/>
</dbReference>
<dbReference type="FunFam" id="3.30.930.10:FF:000041">
    <property type="entry name" value="Phenylalanyl-tRNA synthetase 2, mitochondrial"/>
    <property type="match status" value="1"/>
</dbReference>
<dbReference type="InterPro" id="IPR004530">
    <property type="entry name" value="Phe-tRNA-synth_IIc_mito"/>
</dbReference>
<accession>A0AAD5F8M7</accession>
<protein>
    <recommendedName>
        <fullName evidence="3">phenylalanine--tRNA ligase</fullName>
        <ecNumber evidence="3">6.1.1.20</ecNumber>
    </recommendedName>
    <alternativeName>
        <fullName evidence="11">Phenylalanyl-tRNA synthetase</fullName>
    </alternativeName>
</protein>
<proteinExistence type="inferred from homology"/>
<dbReference type="Pfam" id="PF01409">
    <property type="entry name" value="tRNA-synt_2d"/>
    <property type="match status" value="2"/>
</dbReference>
<dbReference type="EMBL" id="MU598598">
    <property type="protein sequence ID" value="KAI5606464.1"/>
    <property type="molecule type" value="Genomic_DNA"/>
</dbReference>
<keyword evidence="10" id="KW-0030">Aminoacyl-tRNA synthetase</keyword>
<comment type="caution">
    <text evidence="15">The sequence shown here is derived from an EMBL/GenBank/DDBJ whole genome shotgun (WGS) entry which is preliminary data.</text>
</comment>
<evidence type="ECO:0000313" key="16">
    <source>
        <dbReference type="Proteomes" id="UP001205998"/>
    </source>
</evidence>
<evidence type="ECO:0000256" key="4">
    <source>
        <dbReference type="ARBA" id="ARBA00022598"/>
    </source>
</evidence>
<dbReference type="NCBIfam" id="TIGR00469">
    <property type="entry name" value="pheS_mito"/>
    <property type="match status" value="1"/>
</dbReference>
<dbReference type="Gene3D" id="3.30.70.380">
    <property type="entry name" value="Ferrodoxin-fold anticodon-binding domain"/>
    <property type="match status" value="1"/>
</dbReference>
<evidence type="ECO:0000256" key="11">
    <source>
        <dbReference type="ARBA" id="ARBA00031194"/>
    </source>
</evidence>
<feature type="domain" description="FDX-ACB" evidence="14">
    <location>
        <begin position="413"/>
        <end position="532"/>
    </location>
</feature>
<keyword evidence="4 15" id="KW-0436">Ligase</keyword>
<gene>
    <name evidence="15" type="ORF">C0J50_1963</name>
</gene>
<dbReference type="AlphaFoldDB" id="A0AAD5F8M7"/>
<evidence type="ECO:0000313" key="15">
    <source>
        <dbReference type="EMBL" id="KAI5606464.1"/>
    </source>
</evidence>
<name>A0AAD5F8M7_SILAS</name>
<evidence type="ECO:0000259" key="13">
    <source>
        <dbReference type="PROSITE" id="PS50862"/>
    </source>
</evidence>
<dbReference type="EC" id="6.1.1.20" evidence="3"/>
<dbReference type="InterPro" id="IPR002319">
    <property type="entry name" value="Phenylalanyl-tRNA_Synthase"/>
</dbReference>
<keyword evidence="8" id="KW-0809">Transit peptide</keyword>
<evidence type="ECO:0000256" key="3">
    <source>
        <dbReference type="ARBA" id="ARBA00012814"/>
    </source>
</evidence>
<evidence type="ECO:0000256" key="7">
    <source>
        <dbReference type="ARBA" id="ARBA00022917"/>
    </source>
</evidence>
<dbReference type="PANTHER" id="PTHR11538">
    <property type="entry name" value="PHENYLALANYL-TRNA SYNTHETASE"/>
    <property type="match status" value="1"/>
</dbReference>
<dbReference type="SUPFAM" id="SSF55681">
    <property type="entry name" value="Class II aaRS and biotin synthetases"/>
    <property type="match status" value="1"/>
</dbReference>
<evidence type="ECO:0000256" key="5">
    <source>
        <dbReference type="ARBA" id="ARBA00022741"/>
    </source>
</evidence>
<organism evidence="15 16">
    <name type="scientific">Silurus asotus</name>
    <name type="common">Amur catfish</name>
    <name type="synonym">Parasilurus asotus</name>
    <dbReference type="NCBI Taxonomy" id="30991"/>
    <lineage>
        <taxon>Eukaryota</taxon>
        <taxon>Metazoa</taxon>
        <taxon>Chordata</taxon>
        <taxon>Craniata</taxon>
        <taxon>Vertebrata</taxon>
        <taxon>Euteleostomi</taxon>
        <taxon>Actinopterygii</taxon>
        <taxon>Neopterygii</taxon>
        <taxon>Teleostei</taxon>
        <taxon>Ostariophysi</taxon>
        <taxon>Siluriformes</taxon>
        <taxon>Siluridae</taxon>
        <taxon>Silurus</taxon>
    </lineage>
</organism>
<comment type="catalytic activity">
    <reaction evidence="12">
        <text>tRNA(Phe) + L-phenylalanine + ATP = L-phenylalanyl-tRNA(Phe) + AMP + diphosphate + H(+)</text>
        <dbReference type="Rhea" id="RHEA:19413"/>
        <dbReference type="Rhea" id="RHEA-COMP:9668"/>
        <dbReference type="Rhea" id="RHEA-COMP:9699"/>
        <dbReference type="ChEBI" id="CHEBI:15378"/>
        <dbReference type="ChEBI" id="CHEBI:30616"/>
        <dbReference type="ChEBI" id="CHEBI:33019"/>
        <dbReference type="ChEBI" id="CHEBI:58095"/>
        <dbReference type="ChEBI" id="CHEBI:78442"/>
        <dbReference type="ChEBI" id="CHEBI:78531"/>
        <dbReference type="ChEBI" id="CHEBI:456215"/>
        <dbReference type="EC" id="6.1.1.20"/>
    </reaction>
</comment>
<dbReference type="InterPro" id="IPR036690">
    <property type="entry name" value="Fdx_antiC-bd_sf"/>
</dbReference>
<evidence type="ECO:0000259" key="14">
    <source>
        <dbReference type="PROSITE" id="PS51447"/>
    </source>
</evidence>
<dbReference type="SMART" id="SM00896">
    <property type="entry name" value="FDX-ACB"/>
    <property type="match status" value="1"/>
</dbReference>
<evidence type="ECO:0000256" key="8">
    <source>
        <dbReference type="ARBA" id="ARBA00022946"/>
    </source>
</evidence>
<keyword evidence="9" id="KW-0496">Mitochondrion</keyword>
<dbReference type="GO" id="GO:0000049">
    <property type="term" value="F:tRNA binding"/>
    <property type="evidence" value="ECO:0007669"/>
    <property type="project" value="InterPro"/>
</dbReference>
<dbReference type="InterPro" id="IPR045864">
    <property type="entry name" value="aa-tRNA-synth_II/BPL/LPL"/>
</dbReference>
<evidence type="ECO:0000256" key="9">
    <source>
        <dbReference type="ARBA" id="ARBA00023128"/>
    </source>
</evidence>
<dbReference type="InterPro" id="IPR006195">
    <property type="entry name" value="aa-tRNA-synth_II"/>
</dbReference>
<dbReference type="GO" id="GO:0006432">
    <property type="term" value="P:phenylalanyl-tRNA aminoacylation"/>
    <property type="evidence" value="ECO:0007669"/>
    <property type="project" value="InterPro"/>
</dbReference>
<dbReference type="PROSITE" id="PS51447">
    <property type="entry name" value="FDX_ACB"/>
    <property type="match status" value="1"/>
</dbReference>
<keyword evidence="7" id="KW-0648">Protein biosynthesis</keyword>
<dbReference type="PROSITE" id="PS50862">
    <property type="entry name" value="AA_TRNA_LIGASE_II"/>
    <property type="match status" value="1"/>
</dbReference>
<evidence type="ECO:0000256" key="10">
    <source>
        <dbReference type="ARBA" id="ARBA00023146"/>
    </source>
</evidence>